<dbReference type="GO" id="GO:0070095">
    <property type="term" value="F:fructose-6-phosphate binding"/>
    <property type="evidence" value="ECO:0007669"/>
    <property type="project" value="TreeGrafter"/>
</dbReference>
<dbReference type="GO" id="GO:0004857">
    <property type="term" value="F:enzyme inhibitor activity"/>
    <property type="evidence" value="ECO:0007669"/>
    <property type="project" value="TreeGrafter"/>
</dbReference>
<dbReference type="Pfam" id="PF22645">
    <property type="entry name" value="GKRP_SIS_N"/>
    <property type="match status" value="1"/>
</dbReference>
<dbReference type="PANTHER" id="PTHR10088:SF4">
    <property type="entry name" value="GLUCOKINASE REGULATORY PROTEIN"/>
    <property type="match status" value="1"/>
</dbReference>
<dbReference type="GO" id="GO:0005829">
    <property type="term" value="C:cytosol"/>
    <property type="evidence" value="ECO:0007669"/>
    <property type="project" value="TreeGrafter"/>
</dbReference>
<evidence type="ECO:0000313" key="4">
    <source>
        <dbReference type="Proteomes" id="UP000317369"/>
    </source>
</evidence>
<dbReference type="GO" id="GO:0030246">
    <property type="term" value="F:carbohydrate binding"/>
    <property type="evidence" value="ECO:0007669"/>
    <property type="project" value="TreeGrafter"/>
</dbReference>
<dbReference type="Proteomes" id="UP000317369">
    <property type="component" value="Chromosome"/>
</dbReference>
<keyword evidence="1" id="KW-0119">Carbohydrate metabolism</keyword>
<protein>
    <submittedName>
        <fullName evidence="3">N-acetylmuramic acid 6-phosphate etherase</fullName>
        <ecNumber evidence="3">4.2.1.126</ecNumber>
    </submittedName>
</protein>
<dbReference type="InterPro" id="IPR001347">
    <property type="entry name" value="SIS_dom"/>
</dbReference>
<evidence type="ECO:0000259" key="2">
    <source>
        <dbReference type="Pfam" id="PF22645"/>
    </source>
</evidence>
<dbReference type="InterPro" id="IPR040190">
    <property type="entry name" value="MURQ/GCKR"/>
</dbReference>
<evidence type="ECO:0000256" key="1">
    <source>
        <dbReference type="ARBA" id="ARBA00023277"/>
    </source>
</evidence>
<organism evidence="3 4">
    <name type="scientific">Poriferisphaera corsica</name>
    <dbReference type="NCBI Taxonomy" id="2528020"/>
    <lineage>
        <taxon>Bacteria</taxon>
        <taxon>Pseudomonadati</taxon>
        <taxon>Planctomycetota</taxon>
        <taxon>Phycisphaerae</taxon>
        <taxon>Phycisphaerales</taxon>
        <taxon>Phycisphaeraceae</taxon>
        <taxon>Poriferisphaera</taxon>
    </lineage>
</organism>
<feature type="domain" description="SIS" evidence="2">
    <location>
        <begin position="77"/>
        <end position="185"/>
    </location>
</feature>
<dbReference type="AlphaFoldDB" id="A0A517YUS8"/>
<reference evidence="3 4" key="1">
    <citation type="submission" date="2019-02" db="EMBL/GenBank/DDBJ databases">
        <title>Deep-cultivation of Planctomycetes and their phenomic and genomic characterization uncovers novel biology.</title>
        <authorList>
            <person name="Wiegand S."/>
            <person name="Jogler M."/>
            <person name="Boedeker C."/>
            <person name="Pinto D."/>
            <person name="Vollmers J."/>
            <person name="Rivas-Marin E."/>
            <person name="Kohn T."/>
            <person name="Peeters S.H."/>
            <person name="Heuer A."/>
            <person name="Rast P."/>
            <person name="Oberbeckmann S."/>
            <person name="Bunk B."/>
            <person name="Jeske O."/>
            <person name="Meyerdierks A."/>
            <person name="Storesund J.E."/>
            <person name="Kallscheuer N."/>
            <person name="Luecker S."/>
            <person name="Lage O.M."/>
            <person name="Pohl T."/>
            <person name="Merkel B.J."/>
            <person name="Hornburger P."/>
            <person name="Mueller R.-W."/>
            <person name="Bruemmer F."/>
            <person name="Labrenz M."/>
            <person name="Spormann A.M."/>
            <person name="Op den Camp H."/>
            <person name="Overmann J."/>
            <person name="Amann R."/>
            <person name="Jetten M.S.M."/>
            <person name="Mascher T."/>
            <person name="Medema M.H."/>
            <person name="Devos D.P."/>
            <person name="Kaster A.-K."/>
            <person name="Ovreas L."/>
            <person name="Rohde M."/>
            <person name="Galperin M.Y."/>
            <person name="Jogler C."/>
        </authorList>
    </citation>
    <scope>NUCLEOTIDE SEQUENCE [LARGE SCALE GENOMIC DNA]</scope>
    <source>
        <strain evidence="3 4">KS4</strain>
    </source>
</reference>
<evidence type="ECO:0000313" key="3">
    <source>
        <dbReference type="EMBL" id="QDU33999.1"/>
    </source>
</evidence>
<dbReference type="GO" id="GO:0016829">
    <property type="term" value="F:lyase activity"/>
    <property type="evidence" value="ECO:0007669"/>
    <property type="project" value="UniProtKB-KW"/>
</dbReference>
<dbReference type="GO" id="GO:0042593">
    <property type="term" value="P:glucose homeostasis"/>
    <property type="evidence" value="ECO:0007669"/>
    <property type="project" value="TreeGrafter"/>
</dbReference>
<dbReference type="SUPFAM" id="SSF53697">
    <property type="entry name" value="SIS domain"/>
    <property type="match status" value="1"/>
</dbReference>
<dbReference type="KEGG" id="pcor:KS4_20600"/>
<dbReference type="Gene3D" id="3.40.50.10490">
    <property type="entry name" value="Glucose-6-phosphate isomerase like protein, domain 1"/>
    <property type="match status" value="2"/>
</dbReference>
<keyword evidence="4" id="KW-1185">Reference proteome</keyword>
<sequence length="598" mass="66123">MPSVQEQAAHFVAHETAFHLGALHTEQPHAKTIGLSMNLQADITSGMKQLLSVEDDLPPMVDKLLVSTEFNQLKSAMYKAITEGKKIIFTGCGATGRLSIQLDSMWRTFWQDFGSKLHKANNALPNREDITFSVMAGGDYALIKSIEGFEDFPDFGRHQIKGVGVAEDDVVVAITEGGETSFVIGTAWQGVDVGANVFFVYNNLSDVLCKHVKRSREVIESPDITCLDLATGPMAIAGSTRMQATTSELMIVGSALEAALYKYLSDHISKEQLAGLGIVEPMIAEGADIFRNLLHQFNSDDNLKNLCDFVEFENDIYAASGRVTYASNRFLIDILTDTTERAPTFSLPPFRKCDDNESAVSWAFVKHTMLSTKDTWFRLLGRNPRCLNWTSDVYASINAPEHITANPPKLDCDELYKFQIGIEDTPSRTETEANAFVMVTADCEESYIKNEGFLDGFNKMAAQYKETGIISIGESPIDLGDAVSKYFYIKTKTPQSPLNLWKRVAIKIVMNTVSTATMALAGRVTSNWMTCVQASNKKLVDRSTRLIAELTDTDYATACERVFEALEAVAEIERTDHRVVSPVEFAINKYGLAVQSTS</sequence>
<dbReference type="EC" id="4.2.1.126" evidence="3"/>
<gene>
    <name evidence="3" type="primary">murQ_1</name>
    <name evidence="3" type="ORF">KS4_20600</name>
</gene>
<accession>A0A517YUS8</accession>
<dbReference type="OrthoDB" id="9813395at2"/>
<dbReference type="PANTHER" id="PTHR10088">
    <property type="entry name" value="GLUCOKINASE REGULATORY PROTEIN"/>
    <property type="match status" value="1"/>
</dbReference>
<dbReference type="GO" id="GO:1901135">
    <property type="term" value="P:carbohydrate derivative metabolic process"/>
    <property type="evidence" value="ECO:0007669"/>
    <property type="project" value="InterPro"/>
</dbReference>
<name>A0A517YUS8_9BACT</name>
<keyword evidence="3" id="KW-0456">Lyase</keyword>
<dbReference type="GO" id="GO:0019899">
    <property type="term" value="F:enzyme binding"/>
    <property type="evidence" value="ECO:0007669"/>
    <property type="project" value="TreeGrafter"/>
</dbReference>
<dbReference type="GO" id="GO:0009750">
    <property type="term" value="P:response to fructose"/>
    <property type="evidence" value="ECO:0007669"/>
    <property type="project" value="TreeGrafter"/>
</dbReference>
<proteinExistence type="predicted"/>
<dbReference type="InterPro" id="IPR046348">
    <property type="entry name" value="SIS_dom_sf"/>
</dbReference>
<dbReference type="EMBL" id="CP036425">
    <property type="protein sequence ID" value="QDU33999.1"/>
    <property type="molecule type" value="Genomic_DNA"/>
</dbReference>
<dbReference type="RefSeq" id="WP_145077497.1">
    <property type="nucleotide sequence ID" value="NZ_CP036425.1"/>
</dbReference>